<dbReference type="FunFam" id="3.40.50.2000:FF:000027">
    <property type="entry name" value="Glycosyltransferase"/>
    <property type="match status" value="1"/>
</dbReference>
<proteinExistence type="inferred from homology"/>
<feature type="region of interest" description="Disordered" evidence="4">
    <location>
        <begin position="325"/>
        <end position="348"/>
    </location>
</feature>
<dbReference type="InterPro" id="IPR035595">
    <property type="entry name" value="UDP_glycos_trans_CS"/>
</dbReference>
<evidence type="ECO:0000256" key="3">
    <source>
        <dbReference type="RuleBase" id="RU003718"/>
    </source>
</evidence>
<dbReference type="SUPFAM" id="SSF53756">
    <property type="entry name" value="UDP-Glycosyltransferase/glycogen phosphorylase"/>
    <property type="match status" value="1"/>
</dbReference>
<sequence>MEDASYLTNGYLETIIDWIPSMKGIRLKDFPSFIRTTDPNDFMLKVIISEFEKAKKASAIILNSFDELKHDVIDALSSILPPIYSVGPLPILQNHIQDNDLKLLGLNLWKEESECLQWLDTKEHKSVVYVNFGSFTVMTPNQMIEFSWGLANSNQNFLWIIRSDLVIGDLAVLPPEFVEEIKDRGLLARWCPQEKVLAHPAIGGFLTHCGWNSTLESISAGVPMICWPFFADQQTNCWFCCSQWGIGMEIENDATRNKIESFVRELMNGERGKEMKNNALDWKKKAAEATAGAAYVILEKMINQREEWEEQFRGDHLWENMSNQKKEGGELESADEEPEPDGPRWPLNGVDAAITSEVIEDGGSFVKDEELGCNSSGEIPKENRYIIDIHHEE</sequence>
<gene>
    <name evidence="5" type="ORF">ILEXP_LOCUS13529</name>
</gene>
<keyword evidence="3" id="KW-0328">Glycosyltransferase</keyword>
<evidence type="ECO:0008006" key="7">
    <source>
        <dbReference type="Google" id="ProtNLM"/>
    </source>
</evidence>
<evidence type="ECO:0000313" key="5">
    <source>
        <dbReference type="EMBL" id="CAK9145713.1"/>
    </source>
</evidence>
<evidence type="ECO:0000313" key="6">
    <source>
        <dbReference type="Proteomes" id="UP001642360"/>
    </source>
</evidence>
<dbReference type="CDD" id="cd03784">
    <property type="entry name" value="GT1_Gtf-like"/>
    <property type="match status" value="1"/>
</dbReference>
<dbReference type="PANTHER" id="PTHR11926">
    <property type="entry name" value="GLUCOSYL/GLUCURONOSYL TRANSFERASES"/>
    <property type="match status" value="1"/>
</dbReference>
<dbReference type="Pfam" id="PF00201">
    <property type="entry name" value="UDPGT"/>
    <property type="match status" value="1"/>
</dbReference>
<keyword evidence="6" id="KW-1185">Reference proteome</keyword>
<keyword evidence="2 3" id="KW-0808">Transferase</keyword>
<dbReference type="Gene3D" id="3.40.50.2000">
    <property type="entry name" value="Glycogen Phosphorylase B"/>
    <property type="match status" value="2"/>
</dbReference>
<evidence type="ECO:0000256" key="1">
    <source>
        <dbReference type="ARBA" id="ARBA00009995"/>
    </source>
</evidence>
<evidence type="ECO:0000256" key="4">
    <source>
        <dbReference type="SAM" id="MobiDB-lite"/>
    </source>
</evidence>
<evidence type="ECO:0000256" key="2">
    <source>
        <dbReference type="ARBA" id="ARBA00022679"/>
    </source>
</evidence>
<feature type="compositionally biased region" description="Acidic residues" evidence="4">
    <location>
        <begin position="330"/>
        <end position="340"/>
    </location>
</feature>
<accession>A0ABC8RL67</accession>
<name>A0ABC8RL67_9AQUA</name>
<dbReference type="GO" id="GO:0035251">
    <property type="term" value="F:UDP-glucosyltransferase activity"/>
    <property type="evidence" value="ECO:0007669"/>
    <property type="project" value="UniProtKB-ARBA"/>
</dbReference>
<reference evidence="5 6" key="1">
    <citation type="submission" date="2024-02" db="EMBL/GenBank/DDBJ databases">
        <authorList>
            <person name="Vignale AGUSTIN F."/>
            <person name="Sosa J E."/>
            <person name="Modenutti C."/>
        </authorList>
    </citation>
    <scope>NUCLEOTIDE SEQUENCE [LARGE SCALE GENOMIC DNA]</scope>
</reference>
<comment type="similarity">
    <text evidence="1 3">Belongs to the UDP-glycosyltransferase family.</text>
</comment>
<dbReference type="EMBL" id="CAUOFW020001502">
    <property type="protein sequence ID" value="CAK9145713.1"/>
    <property type="molecule type" value="Genomic_DNA"/>
</dbReference>
<dbReference type="InterPro" id="IPR002213">
    <property type="entry name" value="UDP_glucos_trans"/>
</dbReference>
<organism evidence="5 6">
    <name type="scientific">Ilex paraguariensis</name>
    <name type="common">yerba mate</name>
    <dbReference type="NCBI Taxonomy" id="185542"/>
    <lineage>
        <taxon>Eukaryota</taxon>
        <taxon>Viridiplantae</taxon>
        <taxon>Streptophyta</taxon>
        <taxon>Embryophyta</taxon>
        <taxon>Tracheophyta</taxon>
        <taxon>Spermatophyta</taxon>
        <taxon>Magnoliopsida</taxon>
        <taxon>eudicotyledons</taxon>
        <taxon>Gunneridae</taxon>
        <taxon>Pentapetalae</taxon>
        <taxon>asterids</taxon>
        <taxon>campanulids</taxon>
        <taxon>Aquifoliales</taxon>
        <taxon>Aquifoliaceae</taxon>
        <taxon>Ilex</taxon>
    </lineage>
</organism>
<dbReference type="Proteomes" id="UP001642360">
    <property type="component" value="Unassembled WGS sequence"/>
</dbReference>
<dbReference type="AlphaFoldDB" id="A0ABC8RL67"/>
<comment type="caution">
    <text evidence="5">The sequence shown here is derived from an EMBL/GenBank/DDBJ whole genome shotgun (WGS) entry which is preliminary data.</text>
</comment>
<dbReference type="PROSITE" id="PS00375">
    <property type="entry name" value="UDPGT"/>
    <property type="match status" value="1"/>
</dbReference>
<dbReference type="PANTHER" id="PTHR11926:SF774">
    <property type="entry name" value="UDP-GLYCOSYLTRANSFERASE 85A1-RELATED"/>
    <property type="match status" value="1"/>
</dbReference>
<protein>
    <recommendedName>
        <fullName evidence="7">Glycosyltransferase</fullName>
    </recommendedName>
</protein>